<reference evidence="1" key="1">
    <citation type="journal article" date="2015" name="Nature">
        <title>Complex archaea that bridge the gap between prokaryotes and eukaryotes.</title>
        <authorList>
            <person name="Spang A."/>
            <person name="Saw J.H."/>
            <person name="Jorgensen S.L."/>
            <person name="Zaremba-Niedzwiedzka K."/>
            <person name="Martijn J."/>
            <person name="Lind A.E."/>
            <person name="van Eijk R."/>
            <person name="Schleper C."/>
            <person name="Guy L."/>
            <person name="Ettema T.J."/>
        </authorList>
    </citation>
    <scope>NUCLEOTIDE SEQUENCE</scope>
</reference>
<accession>A0A0F9R404</accession>
<comment type="caution">
    <text evidence="1">The sequence shown here is derived from an EMBL/GenBank/DDBJ whole genome shotgun (WGS) entry which is preliminary data.</text>
</comment>
<sequence>MKTKIDGSKKEQKKIVLNPGVDFREADMVYNKFIAEHWEQIKNKIKTYEYNQDYKALGCGYSIEGEHYFIYPTYISFVISKVDFKGFKEIEQ</sequence>
<dbReference type="AlphaFoldDB" id="A0A0F9R404"/>
<name>A0A0F9R404_9ZZZZ</name>
<protein>
    <submittedName>
        <fullName evidence="1">Uncharacterized protein</fullName>
    </submittedName>
</protein>
<dbReference type="EMBL" id="LAZR01001165">
    <property type="protein sequence ID" value="KKN49519.1"/>
    <property type="molecule type" value="Genomic_DNA"/>
</dbReference>
<gene>
    <name evidence="1" type="ORF">LCGC14_0642260</name>
</gene>
<proteinExistence type="predicted"/>
<organism evidence="1">
    <name type="scientific">marine sediment metagenome</name>
    <dbReference type="NCBI Taxonomy" id="412755"/>
    <lineage>
        <taxon>unclassified sequences</taxon>
        <taxon>metagenomes</taxon>
        <taxon>ecological metagenomes</taxon>
    </lineage>
</organism>
<evidence type="ECO:0000313" key="1">
    <source>
        <dbReference type="EMBL" id="KKN49519.1"/>
    </source>
</evidence>